<keyword evidence="2" id="KW-1185">Reference proteome</keyword>
<evidence type="ECO:0000313" key="1">
    <source>
        <dbReference type="EMBL" id="GCE11945.1"/>
    </source>
</evidence>
<protein>
    <submittedName>
        <fullName evidence="1">Cyclodeaminase</fullName>
    </submittedName>
</protein>
<dbReference type="InterPro" id="IPR003462">
    <property type="entry name" value="ODC_Mu_crystall"/>
</dbReference>
<reference evidence="2" key="1">
    <citation type="submission" date="2018-12" db="EMBL/GenBank/DDBJ databases">
        <title>Tengunoibacter tsumagoiensis gen. nov., sp. nov., Dictyobacter kobayashii sp. nov., D. alpinus sp. nov., and D. joshuensis sp. nov. and description of Dictyobacteraceae fam. nov. within the order Ktedonobacterales isolated from Tengu-no-mugimeshi.</title>
        <authorList>
            <person name="Wang C.M."/>
            <person name="Zheng Y."/>
            <person name="Sakai Y."/>
            <person name="Toyoda A."/>
            <person name="Minakuchi Y."/>
            <person name="Abe K."/>
            <person name="Yokota A."/>
            <person name="Yabe S."/>
        </authorList>
    </citation>
    <scope>NUCLEOTIDE SEQUENCE [LARGE SCALE GENOMIC DNA]</scope>
    <source>
        <strain evidence="2">Uno3</strain>
    </source>
</reference>
<dbReference type="Proteomes" id="UP000287352">
    <property type="component" value="Unassembled WGS sequence"/>
</dbReference>
<accession>A0A401ZYM5</accession>
<dbReference type="Pfam" id="PF02423">
    <property type="entry name" value="OCD_Mu_crystall"/>
    <property type="match status" value="1"/>
</dbReference>
<dbReference type="EMBL" id="BIFR01000001">
    <property type="protein sequence ID" value="GCE11945.1"/>
    <property type="molecule type" value="Genomic_DNA"/>
</dbReference>
<organism evidence="1 2">
    <name type="scientific">Tengunoibacter tsumagoiensis</name>
    <dbReference type="NCBI Taxonomy" id="2014871"/>
    <lineage>
        <taxon>Bacteria</taxon>
        <taxon>Bacillati</taxon>
        <taxon>Chloroflexota</taxon>
        <taxon>Ktedonobacteria</taxon>
        <taxon>Ktedonobacterales</taxon>
        <taxon>Dictyobacteraceae</taxon>
        <taxon>Tengunoibacter</taxon>
    </lineage>
</organism>
<sequence length="321" mass="34553">MNDVRIVSASELRAAVRFDDLIEPISQAFQESSAGLADNRLTVLFPAERPELGDVYVKTGTLRGHAVFVVKISPWFAVNSERGQAQGGFIGVFDSRTGHTLALLNEEHYLSDIRTAAAGALAARMLAPASIQSAAILGAGVQAFWQAQALYHERRYTTLTIWARNAESAARLKADLQPLLPDVKIVVSHDLESTVRCADVLITATAARTPLVRGEWLHAGQHITAVGADDATKCELDATALKRARVFVDSRETTAANGDVYAALQTGEYMLTEICGEVGEVLANQKPGRISCSDITIAKYIGIGVQDLIAAEVSLKKLELL</sequence>
<comment type="caution">
    <text evidence="1">The sequence shown here is derived from an EMBL/GenBank/DDBJ whole genome shotgun (WGS) entry which is preliminary data.</text>
</comment>
<proteinExistence type="predicted"/>
<dbReference type="GO" id="GO:0005737">
    <property type="term" value="C:cytoplasm"/>
    <property type="evidence" value="ECO:0007669"/>
    <property type="project" value="TreeGrafter"/>
</dbReference>
<dbReference type="Gene3D" id="3.30.1780.10">
    <property type="entry name" value="ornithine cyclodeaminase, domain 1"/>
    <property type="match status" value="1"/>
</dbReference>
<dbReference type="Gene3D" id="3.40.50.720">
    <property type="entry name" value="NAD(P)-binding Rossmann-like Domain"/>
    <property type="match status" value="1"/>
</dbReference>
<dbReference type="PIRSF" id="PIRSF001439">
    <property type="entry name" value="CryM"/>
    <property type="match status" value="1"/>
</dbReference>
<dbReference type="RefSeq" id="WP_126579617.1">
    <property type="nucleotide sequence ID" value="NZ_BIFR01000001.1"/>
</dbReference>
<dbReference type="PANTHER" id="PTHR13812">
    <property type="entry name" value="KETIMINE REDUCTASE MU-CRYSTALLIN"/>
    <property type="match status" value="1"/>
</dbReference>
<dbReference type="PANTHER" id="PTHR13812:SF19">
    <property type="entry name" value="KETIMINE REDUCTASE MU-CRYSTALLIN"/>
    <property type="match status" value="1"/>
</dbReference>
<dbReference type="InterPro" id="IPR036291">
    <property type="entry name" value="NAD(P)-bd_dom_sf"/>
</dbReference>
<dbReference type="OrthoDB" id="9792005at2"/>
<dbReference type="InterPro" id="IPR023401">
    <property type="entry name" value="ODC_N"/>
</dbReference>
<name>A0A401ZYM5_9CHLR</name>
<evidence type="ECO:0000313" key="2">
    <source>
        <dbReference type="Proteomes" id="UP000287352"/>
    </source>
</evidence>
<gene>
    <name evidence="1" type="ORF">KTT_18040</name>
</gene>
<dbReference type="AlphaFoldDB" id="A0A401ZYM5"/>
<dbReference type="SUPFAM" id="SSF51735">
    <property type="entry name" value="NAD(P)-binding Rossmann-fold domains"/>
    <property type="match status" value="1"/>
</dbReference>